<reference evidence="4 5" key="1">
    <citation type="submission" date="2019-01" db="EMBL/GenBank/DDBJ databases">
        <title>A draft genome assembly of the solar-powered sea slug Elysia chlorotica.</title>
        <authorList>
            <person name="Cai H."/>
            <person name="Li Q."/>
            <person name="Fang X."/>
            <person name="Li J."/>
            <person name="Curtis N.E."/>
            <person name="Altenburger A."/>
            <person name="Shibata T."/>
            <person name="Feng M."/>
            <person name="Maeda T."/>
            <person name="Schwartz J.A."/>
            <person name="Shigenobu S."/>
            <person name="Lundholm N."/>
            <person name="Nishiyama T."/>
            <person name="Yang H."/>
            <person name="Hasebe M."/>
            <person name="Li S."/>
            <person name="Pierce S.K."/>
            <person name="Wang J."/>
        </authorList>
    </citation>
    <scope>NUCLEOTIDE SEQUENCE [LARGE SCALE GENOMIC DNA]</scope>
    <source>
        <strain evidence="4">EC2010</strain>
        <tissue evidence="4">Whole organism of an adult</tissue>
    </source>
</reference>
<dbReference type="Proteomes" id="UP000271974">
    <property type="component" value="Unassembled WGS sequence"/>
</dbReference>
<dbReference type="AlphaFoldDB" id="A0A433SM19"/>
<dbReference type="OrthoDB" id="5981545at2759"/>
<dbReference type="GO" id="GO:0008270">
    <property type="term" value="F:zinc ion binding"/>
    <property type="evidence" value="ECO:0007669"/>
    <property type="project" value="UniProtKB-KW"/>
</dbReference>
<evidence type="ECO:0000313" key="4">
    <source>
        <dbReference type="EMBL" id="RUS70198.1"/>
    </source>
</evidence>
<organism evidence="4 5">
    <name type="scientific">Elysia chlorotica</name>
    <name type="common">Eastern emerald elysia</name>
    <name type="synonym">Sea slug</name>
    <dbReference type="NCBI Taxonomy" id="188477"/>
    <lineage>
        <taxon>Eukaryota</taxon>
        <taxon>Metazoa</taxon>
        <taxon>Spiralia</taxon>
        <taxon>Lophotrochozoa</taxon>
        <taxon>Mollusca</taxon>
        <taxon>Gastropoda</taxon>
        <taxon>Heterobranchia</taxon>
        <taxon>Euthyneura</taxon>
        <taxon>Panpulmonata</taxon>
        <taxon>Sacoglossa</taxon>
        <taxon>Placobranchoidea</taxon>
        <taxon>Plakobranchidae</taxon>
        <taxon>Elysia</taxon>
    </lineage>
</organism>
<dbReference type="InterPro" id="IPR031885">
    <property type="entry name" value="DUF4764"/>
</dbReference>
<feature type="compositionally biased region" description="Basic residues" evidence="2">
    <location>
        <begin position="120"/>
        <end position="129"/>
    </location>
</feature>
<comment type="caution">
    <text evidence="4">The sequence shown here is derived from an EMBL/GenBank/DDBJ whole genome shotgun (WGS) entry which is preliminary data.</text>
</comment>
<keyword evidence="1" id="KW-0862">Zinc</keyword>
<feature type="domain" description="C2H2-type" evidence="3">
    <location>
        <begin position="6"/>
        <end position="35"/>
    </location>
</feature>
<feature type="region of interest" description="Disordered" evidence="2">
    <location>
        <begin position="22"/>
        <end position="129"/>
    </location>
</feature>
<dbReference type="STRING" id="188477.A0A433SM19"/>
<name>A0A433SM19_ELYCH</name>
<evidence type="ECO:0000256" key="1">
    <source>
        <dbReference type="PROSITE-ProRule" id="PRU00042"/>
    </source>
</evidence>
<dbReference type="InterPro" id="IPR039946">
    <property type="entry name" value="ZN839"/>
</dbReference>
<keyword evidence="1" id="KW-0479">Metal-binding</keyword>
<feature type="compositionally biased region" description="Polar residues" evidence="2">
    <location>
        <begin position="61"/>
        <end position="79"/>
    </location>
</feature>
<evidence type="ECO:0000313" key="5">
    <source>
        <dbReference type="Proteomes" id="UP000271974"/>
    </source>
</evidence>
<dbReference type="Pfam" id="PF15961">
    <property type="entry name" value="DUF4764"/>
    <property type="match status" value="1"/>
</dbReference>
<proteinExistence type="predicted"/>
<dbReference type="EMBL" id="RQTK01001467">
    <property type="protein sequence ID" value="RUS70198.1"/>
    <property type="molecule type" value="Genomic_DNA"/>
</dbReference>
<evidence type="ECO:0000256" key="2">
    <source>
        <dbReference type="SAM" id="MobiDB-lite"/>
    </source>
</evidence>
<dbReference type="PANTHER" id="PTHR16116:SF5">
    <property type="entry name" value="ZINC FINGER PROTEIN 839"/>
    <property type="match status" value="1"/>
</dbReference>
<accession>A0A433SM19</accession>
<dbReference type="PANTHER" id="PTHR16116">
    <property type="entry name" value="ZINC FINGER PROTEIN 839"/>
    <property type="match status" value="1"/>
</dbReference>
<gene>
    <name evidence="4" type="ORF">EGW08_022042</name>
</gene>
<evidence type="ECO:0000259" key="3">
    <source>
        <dbReference type="PROSITE" id="PS50157"/>
    </source>
</evidence>
<protein>
    <recommendedName>
        <fullName evidence="3">C2H2-type domain-containing protein</fullName>
    </recommendedName>
</protein>
<feature type="compositionally biased region" description="Polar residues" evidence="2">
    <location>
        <begin position="31"/>
        <end position="46"/>
    </location>
</feature>
<dbReference type="InterPro" id="IPR013087">
    <property type="entry name" value="Znf_C2H2_type"/>
</dbReference>
<feature type="compositionally biased region" description="Polar residues" evidence="2">
    <location>
        <begin position="85"/>
        <end position="108"/>
    </location>
</feature>
<dbReference type="PROSITE" id="PS50157">
    <property type="entry name" value="ZINC_FINGER_C2H2_2"/>
    <property type="match status" value="1"/>
</dbReference>
<keyword evidence="5" id="KW-1185">Reference proteome</keyword>
<keyword evidence="1" id="KW-0863">Zinc-finger</keyword>
<sequence length="197" mass="21631">MKPKNHKCQTCDKSYIGQAGLARHYRLNPDHGTNPSEDGSVSSMHNGSIDGDDNSKDISLAQENSLSRLSDSALDTTATPGGPNSGSTNLETFSEDSNTQDSLNSTGAPSPHTVLGPGSHRGRGRGRFRGRWAHLKYNAHMRRKNKLKEFIKQCSDEELMEVVLPRLVTSISLWEFLMMKSEKGGARPQVSPSYCQL</sequence>